<comment type="caution">
    <text evidence="1">The sequence shown here is derived from an EMBL/GenBank/DDBJ whole genome shotgun (WGS) entry which is preliminary data.</text>
</comment>
<proteinExistence type="predicted"/>
<sequence length="75" mass="8341">MKSSRSGLSVHRLLKEVIQRRSVSRTLNTTVFMKRSRSPSTVRDTSSDAAEAGGQTHLLLKLILEFVVGRLGLFL</sequence>
<gene>
    <name evidence="1" type="ORF">F7725_010812</name>
</gene>
<organism evidence="1 2">
    <name type="scientific">Dissostichus mawsoni</name>
    <name type="common">Antarctic cod</name>
    <dbReference type="NCBI Taxonomy" id="36200"/>
    <lineage>
        <taxon>Eukaryota</taxon>
        <taxon>Metazoa</taxon>
        <taxon>Chordata</taxon>
        <taxon>Craniata</taxon>
        <taxon>Vertebrata</taxon>
        <taxon>Euteleostomi</taxon>
        <taxon>Actinopterygii</taxon>
        <taxon>Neopterygii</taxon>
        <taxon>Teleostei</taxon>
        <taxon>Neoteleostei</taxon>
        <taxon>Acanthomorphata</taxon>
        <taxon>Eupercaria</taxon>
        <taxon>Perciformes</taxon>
        <taxon>Notothenioidei</taxon>
        <taxon>Nototheniidae</taxon>
        <taxon>Dissostichus</taxon>
    </lineage>
</organism>
<protein>
    <submittedName>
        <fullName evidence="1">Uncharacterized protein</fullName>
    </submittedName>
</protein>
<evidence type="ECO:0000313" key="1">
    <source>
        <dbReference type="EMBL" id="KAF3857611.1"/>
    </source>
</evidence>
<accession>A0A7J5Z8X6</accession>
<evidence type="ECO:0000313" key="2">
    <source>
        <dbReference type="Proteomes" id="UP000518266"/>
    </source>
</evidence>
<reference evidence="1 2" key="1">
    <citation type="submission" date="2020-03" db="EMBL/GenBank/DDBJ databases">
        <title>Dissostichus mawsoni Genome sequencing and assembly.</title>
        <authorList>
            <person name="Park H."/>
        </authorList>
    </citation>
    <scope>NUCLEOTIDE SEQUENCE [LARGE SCALE GENOMIC DNA]</scope>
    <source>
        <strain evidence="1">DM0001</strain>
        <tissue evidence="1">Muscle</tissue>
    </source>
</reference>
<dbReference type="Proteomes" id="UP000518266">
    <property type="component" value="Unassembled WGS sequence"/>
</dbReference>
<keyword evidence="2" id="KW-1185">Reference proteome</keyword>
<dbReference type="EMBL" id="JAAKFY010000004">
    <property type="protein sequence ID" value="KAF3857611.1"/>
    <property type="molecule type" value="Genomic_DNA"/>
</dbReference>
<name>A0A7J5Z8X6_DISMA</name>
<dbReference type="AlphaFoldDB" id="A0A7J5Z8X6"/>